<dbReference type="SUPFAM" id="SSF103481">
    <property type="entry name" value="Multidrug resistance efflux transporter EmrE"/>
    <property type="match status" value="2"/>
</dbReference>
<dbReference type="PANTHER" id="PTHR32322">
    <property type="entry name" value="INNER MEMBRANE TRANSPORTER"/>
    <property type="match status" value="1"/>
</dbReference>
<dbReference type="InterPro" id="IPR000620">
    <property type="entry name" value="EamA_dom"/>
</dbReference>
<accession>A0A9W6SKD5</accession>
<comment type="caution">
    <text evidence="8">The sequence shown here is derived from an EMBL/GenBank/DDBJ whole genome shotgun (WGS) entry which is preliminary data.</text>
</comment>
<evidence type="ECO:0000313" key="9">
    <source>
        <dbReference type="Proteomes" id="UP001165079"/>
    </source>
</evidence>
<evidence type="ECO:0000256" key="4">
    <source>
        <dbReference type="ARBA" id="ARBA00022989"/>
    </source>
</evidence>
<feature type="transmembrane region" description="Helical" evidence="6">
    <location>
        <begin position="267"/>
        <end position="286"/>
    </location>
</feature>
<dbReference type="Pfam" id="PF00892">
    <property type="entry name" value="EamA"/>
    <property type="match status" value="2"/>
</dbReference>
<organism evidence="8 9">
    <name type="scientific">Actinorhabdospora filicis</name>
    <dbReference type="NCBI Taxonomy" id="1785913"/>
    <lineage>
        <taxon>Bacteria</taxon>
        <taxon>Bacillati</taxon>
        <taxon>Actinomycetota</taxon>
        <taxon>Actinomycetes</taxon>
        <taxon>Micromonosporales</taxon>
        <taxon>Micromonosporaceae</taxon>
        <taxon>Actinorhabdospora</taxon>
    </lineage>
</organism>
<feature type="domain" description="EamA" evidence="7">
    <location>
        <begin position="147"/>
        <end position="283"/>
    </location>
</feature>
<evidence type="ECO:0000313" key="8">
    <source>
        <dbReference type="EMBL" id="GLZ77259.1"/>
    </source>
</evidence>
<protein>
    <submittedName>
        <fullName evidence="8">Membrane protein</fullName>
    </submittedName>
</protein>
<feature type="transmembrane region" description="Helical" evidence="6">
    <location>
        <begin position="242"/>
        <end position="261"/>
    </location>
</feature>
<dbReference type="EMBL" id="BSTX01000001">
    <property type="protein sequence ID" value="GLZ77259.1"/>
    <property type="molecule type" value="Genomic_DNA"/>
</dbReference>
<dbReference type="PANTHER" id="PTHR32322:SF9">
    <property type="entry name" value="AMINO-ACID METABOLITE EFFLUX PUMP-RELATED"/>
    <property type="match status" value="1"/>
</dbReference>
<evidence type="ECO:0000256" key="6">
    <source>
        <dbReference type="SAM" id="Phobius"/>
    </source>
</evidence>
<comment type="similarity">
    <text evidence="2">Belongs to the EamA transporter family.</text>
</comment>
<feature type="transmembrane region" description="Helical" evidence="6">
    <location>
        <begin position="92"/>
        <end position="112"/>
    </location>
</feature>
<dbReference type="RefSeq" id="WP_285662388.1">
    <property type="nucleotide sequence ID" value="NZ_BSTX01000001.1"/>
</dbReference>
<feature type="domain" description="EamA" evidence="7">
    <location>
        <begin position="10"/>
        <end position="134"/>
    </location>
</feature>
<feature type="transmembrane region" description="Helical" evidence="6">
    <location>
        <begin position="37"/>
        <end position="55"/>
    </location>
</feature>
<keyword evidence="5 6" id="KW-0472">Membrane</keyword>
<feature type="transmembrane region" description="Helical" evidence="6">
    <location>
        <begin position="144"/>
        <end position="163"/>
    </location>
</feature>
<dbReference type="Proteomes" id="UP001165079">
    <property type="component" value="Unassembled WGS sequence"/>
</dbReference>
<dbReference type="InterPro" id="IPR037185">
    <property type="entry name" value="EmrE-like"/>
</dbReference>
<evidence type="ECO:0000256" key="5">
    <source>
        <dbReference type="ARBA" id="ARBA00023136"/>
    </source>
</evidence>
<dbReference type="InterPro" id="IPR050638">
    <property type="entry name" value="AA-Vitamin_Transporters"/>
</dbReference>
<dbReference type="AlphaFoldDB" id="A0A9W6SKD5"/>
<evidence type="ECO:0000256" key="3">
    <source>
        <dbReference type="ARBA" id="ARBA00022692"/>
    </source>
</evidence>
<reference evidence="8" key="1">
    <citation type="submission" date="2023-03" db="EMBL/GenBank/DDBJ databases">
        <title>Actinorhabdospora filicis NBRC 111898.</title>
        <authorList>
            <person name="Ichikawa N."/>
            <person name="Sato H."/>
            <person name="Tonouchi N."/>
        </authorList>
    </citation>
    <scope>NUCLEOTIDE SEQUENCE</scope>
    <source>
        <strain evidence="8">NBRC 111898</strain>
    </source>
</reference>
<dbReference type="GO" id="GO:0016020">
    <property type="term" value="C:membrane"/>
    <property type="evidence" value="ECO:0007669"/>
    <property type="project" value="UniProtKB-SubCell"/>
</dbReference>
<evidence type="ECO:0000256" key="2">
    <source>
        <dbReference type="ARBA" id="ARBA00007362"/>
    </source>
</evidence>
<name>A0A9W6SKD5_9ACTN</name>
<keyword evidence="9" id="KW-1185">Reference proteome</keyword>
<keyword evidence="3 6" id="KW-0812">Transmembrane</keyword>
<comment type="subcellular location">
    <subcellularLocation>
        <location evidence="1">Membrane</location>
        <topology evidence="1">Multi-pass membrane protein</topology>
    </subcellularLocation>
</comment>
<keyword evidence="4 6" id="KW-1133">Transmembrane helix</keyword>
<feature type="transmembrane region" description="Helical" evidence="6">
    <location>
        <begin position="121"/>
        <end position="138"/>
    </location>
</feature>
<evidence type="ECO:0000256" key="1">
    <source>
        <dbReference type="ARBA" id="ARBA00004141"/>
    </source>
</evidence>
<sequence>MPQRMRPAHIALAVAVTAVWGVNFVVIEVGLDHFPPLLFSALRFGLSAVPAIFFVKRPKVAWKWVIAFGLTLGAVKYGLLHTGMRWGMPAGLSSLVLQIQAVFTTVFAAMFLRERPGGRRIAGLAIALGGIVVAAVAHGGGGPVGAFVLIIAAAAAWGVANVITRKASPPHLLSWMVWISAVPVLPLLALSLIFEGPRADLDALAAIDLSGFGAIAYAAGVSTLFGFGAWGYLMSRYDASSVAPYSLLVPFFGMSSAWVFLGEAVTVPSVIAAVLVVGGIAVSASGRAAAKKAAQPALAASR</sequence>
<feature type="transmembrane region" description="Helical" evidence="6">
    <location>
        <begin position="175"/>
        <end position="194"/>
    </location>
</feature>
<gene>
    <name evidence="8" type="ORF">Afil01_20660</name>
</gene>
<evidence type="ECO:0000259" key="7">
    <source>
        <dbReference type="Pfam" id="PF00892"/>
    </source>
</evidence>
<proteinExistence type="inferred from homology"/>
<feature type="transmembrane region" description="Helical" evidence="6">
    <location>
        <begin position="214"/>
        <end position="233"/>
    </location>
</feature>
<feature type="transmembrane region" description="Helical" evidence="6">
    <location>
        <begin position="62"/>
        <end position="80"/>
    </location>
</feature>